<sequence length="84" mass="9995">MPKKDVWVVFGHFLDLNYYYVSNTEWTFEIEEACLFKTKELAESTVGRLKTYEKKNLEFHGINPDSLSVERTRLEVSEFLHFTV</sequence>
<dbReference type="KEGG" id="ttq:NIES37_72420"/>
<accession>A0A1Z4NBX4</accession>
<evidence type="ECO:0000313" key="1">
    <source>
        <dbReference type="EMBL" id="BAZ03229.1"/>
    </source>
</evidence>
<dbReference type="EMBL" id="AP018250">
    <property type="protein sequence ID" value="BAZ03229.1"/>
    <property type="molecule type" value="Genomic_DNA"/>
</dbReference>
<keyword evidence="2" id="KW-1185">Reference proteome</keyword>
<dbReference type="RefSeq" id="WP_096585381.1">
    <property type="nucleotide sequence ID" value="NZ_CAWNJS010000003.1"/>
</dbReference>
<gene>
    <name evidence="1" type="ORF">NIES37_72420</name>
</gene>
<protein>
    <submittedName>
        <fullName evidence="1">Uncharacterized protein</fullName>
    </submittedName>
</protein>
<reference evidence="1 2" key="1">
    <citation type="submission" date="2017-06" db="EMBL/GenBank/DDBJ databases">
        <title>Genome sequencing of cyanobaciteial culture collection at National Institute for Environmental Studies (NIES).</title>
        <authorList>
            <person name="Hirose Y."/>
            <person name="Shimura Y."/>
            <person name="Fujisawa T."/>
            <person name="Nakamura Y."/>
            <person name="Kawachi M."/>
        </authorList>
    </citation>
    <scope>NUCLEOTIDE SEQUENCE [LARGE SCALE GENOMIC DNA]</scope>
    <source>
        <strain evidence="1 2">NIES-37</strain>
        <plasmid evidence="2">Plasmid2 dna</plasmid>
    </source>
</reference>
<dbReference type="AlphaFoldDB" id="A0A1Z4NBX4"/>
<keyword evidence="1" id="KW-0614">Plasmid</keyword>
<organism evidence="1 2">
    <name type="scientific">Tolypothrix tenuis PCC 7101</name>
    <dbReference type="NCBI Taxonomy" id="231146"/>
    <lineage>
        <taxon>Bacteria</taxon>
        <taxon>Bacillati</taxon>
        <taxon>Cyanobacteriota</taxon>
        <taxon>Cyanophyceae</taxon>
        <taxon>Nostocales</taxon>
        <taxon>Tolypothrichaceae</taxon>
        <taxon>Tolypothrix</taxon>
    </lineage>
</organism>
<name>A0A1Z4NBX4_9CYAN</name>
<proteinExistence type="predicted"/>
<evidence type="ECO:0000313" key="2">
    <source>
        <dbReference type="Proteomes" id="UP000218785"/>
    </source>
</evidence>
<geneLocation type="plasmid" evidence="2">
    <name>Plasmid2 dna</name>
</geneLocation>
<dbReference type="Proteomes" id="UP000218785">
    <property type="component" value="Plasmid plasmid2"/>
</dbReference>